<comment type="caution">
    <text evidence="1">The sequence shown here is derived from an EMBL/GenBank/DDBJ whole genome shotgun (WGS) entry which is preliminary data.</text>
</comment>
<dbReference type="EMBL" id="VEVO01000018">
    <property type="protein sequence ID" value="KAF0027393.1"/>
    <property type="molecule type" value="Genomic_DNA"/>
</dbReference>
<accession>A0A6A4RZA3</accession>
<protein>
    <submittedName>
        <fullName evidence="1">Uncharacterized protein</fullName>
    </submittedName>
</protein>
<dbReference type="AlphaFoldDB" id="A0A6A4RZA3"/>
<name>A0A6A4RZA3_SCOMX</name>
<sequence>MKETQQASEAAQSHNHDPAAVNDALKRSFIELWSSSDVHIARSTVPLCFEVNVNEQDNVPEVFISLIVVTLHQSVKITPKLVWFGAVTGNRMLEPRTLHSFSKVFIDAVKESLLLFDVHIQNRYICALKYFSQVQGSSVLLALLPDDEQQQSYRGDAAGSEEQLQCI</sequence>
<organism evidence="1 2">
    <name type="scientific">Scophthalmus maximus</name>
    <name type="common">Turbot</name>
    <name type="synonym">Psetta maxima</name>
    <dbReference type="NCBI Taxonomy" id="52904"/>
    <lineage>
        <taxon>Eukaryota</taxon>
        <taxon>Metazoa</taxon>
        <taxon>Chordata</taxon>
        <taxon>Craniata</taxon>
        <taxon>Vertebrata</taxon>
        <taxon>Euteleostomi</taxon>
        <taxon>Actinopterygii</taxon>
        <taxon>Neopterygii</taxon>
        <taxon>Teleostei</taxon>
        <taxon>Neoteleostei</taxon>
        <taxon>Acanthomorphata</taxon>
        <taxon>Carangaria</taxon>
        <taxon>Pleuronectiformes</taxon>
        <taxon>Pleuronectoidei</taxon>
        <taxon>Scophthalmidae</taxon>
        <taxon>Scophthalmus</taxon>
    </lineage>
</organism>
<proteinExistence type="predicted"/>
<evidence type="ECO:0000313" key="1">
    <source>
        <dbReference type="EMBL" id="KAF0027393.1"/>
    </source>
</evidence>
<gene>
    <name evidence="1" type="ORF">F2P81_020134</name>
</gene>
<reference evidence="1 2" key="1">
    <citation type="submission" date="2019-06" db="EMBL/GenBank/DDBJ databases">
        <title>Draft genomes of female and male turbot (Scophthalmus maximus).</title>
        <authorList>
            <person name="Xu H."/>
            <person name="Xu X.-W."/>
            <person name="Shao C."/>
            <person name="Chen S."/>
        </authorList>
    </citation>
    <scope>NUCLEOTIDE SEQUENCE [LARGE SCALE GENOMIC DNA]</scope>
    <source>
        <strain evidence="1">Ysfricsl-2016a</strain>
        <tissue evidence="1">Blood</tissue>
    </source>
</reference>
<evidence type="ECO:0000313" key="2">
    <source>
        <dbReference type="Proteomes" id="UP000438429"/>
    </source>
</evidence>
<dbReference type="Proteomes" id="UP000438429">
    <property type="component" value="Unassembled WGS sequence"/>
</dbReference>